<dbReference type="EMBL" id="QOUI01000003">
    <property type="protein sequence ID" value="RCK70439.1"/>
    <property type="molecule type" value="Genomic_DNA"/>
</dbReference>
<name>A0A367YY31_9ACTN</name>
<dbReference type="SMART" id="SM00895">
    <property type="entry name" value="FCD"/>
    <property type="match status" value="1"/>
</dbReference>
<dbReference type="InterPro" id="IPR000524">
    <property type="entry name" value="Tscrpt_reg_HTH_GntR"/>
</dbReference>
<evidence type="ECO:0000256" key="2">
    <source>
        <dbReference type="ARBA" id="ARBA00023125"/>
    </source>
</evidence>
<dbReference type="InterPro" id="IPR011711">
    <property type="entry name" value="GntR_C"/>
</dbReference>
<dbReference type="Gene3D" id="1.10.10.10">
    <property type="entry name" value="Winged helix-like DNA-binding domain superfamily/Winged helix DNA-binding domain"/>
    <property type="match status" value="1"/>
</dbReference>
<dbReference type="SMART" id="SM00345">
    <property type="entry name" value="HTH_GNTR"/>
    <property type="match status" value="1"/>
</dbReference>
<dbReference type="SUPFAM" id="SSF48008">
    <property type="entry name" value="GntR ligand-binding domain-like"/>
    <property type="match status" value="1"/>
</dbReference>
<dbReference type="GO" id="GO:0003677">
    <property type="term" value="F:DNA binding"/>
    <property type="evidence" value="ECO:0007669"/>
    <property type="project" value="UniProtKB-KW"/>
</dbReference>
<evidence type="ECO:0000313" key="6">
    <source>
        <dbReference type="Proteomes" id="UP000252770"/>
    </source>
</evidence>
<comment type="caution">
    <text evidence="5">The sequence shown here is derived from an EMBL/GenBank/DDBJ whole genome shotgun (WGS) entry which is preliminary data.</text>
</comment>
<protein>
    <submittedName>
        <fullName evidence="5">GntR family transcriptional regulator</fullName>
    </submittedName>
</protein>
<dbReference type="InterPro" id="IPR036388">
    <property type="entry name" value="WH-like_DNA-bd_sf"/>
</dbReference>
<dbReference type="Pfam" id="PF00392">
    <property type="entry name" value="GntR"/>
    <property type="match status" value="1"/>
</dbReference>
<feature type="domain" description="HTH gntR-type" evidence="4">
    <location>
        <begin position="16"/>
        <end position="83"/>
    </location>
</feature>
<proteinExistence type="predicted"/>
<accession>A0A367YY31</accession>
<evidence type="ECO:0000256" key="3">
    <source>
        <dbReference type="ARBA" id="ARBA00023163"/>
    </source>
</evidence>
<dbReference type="SUPFAM" id="SSF46785">
    <property type="entry name" value="Winged helix' DNA-binding domain"/>
    <property type="match status" value="1"/>
</dbReference>
<dbReference type="PANTHER" id="PTHR43537:SF24">
    <property type="entry name" value="GLUCONATE OPERON TRANSCRIPTIONAL REPRESSOR"/>
    <property type="match status" value="1"/>
</dbReference>
<keyword evidence="2" id="KW-0238">DNA-binding</keyword>
<dbReference type="Gene3D" id="1.20.120.530">
    <property type="entry name" value="GntR ligand-binding domain-like"/>
    <property type="match status" value="1"/>
</dbReference>
<dbReference type="InterPro" id="IPR008920">
    <property type="entry name" value="TF_FadR/GntR_C"/>
</dbReference>
<dbReference type="InterPro" id="IPR036390">
    <property type="entry name" value="WH_DNA-bd_sf"/>
</dbReference>
<keyword evidence="1" id="KW-0805">Transcription regulation</keyword>
<keyword evidence="3" id="KW-0804">Transcription</keyword>
<organism evidence="5 6">
    <name type="scientific">Desertihabitans brevis</name>
    <dbReference type="NCBI Taxonomy" id="2268447"/>
    <lineage>
        <taxon>Bacteria</taxon>
        <taxon>Bacillati</taxon>
        <taxon>Actinomycetota</taxon>
        <taxon>Actinomycetes</taxon>
        <taxon>Propionibacteriales</taxon>
        <taxon>Propionibacteriaceae</taxon>
        <taxon>Desertihabitans</taxon>
    </lineage>
</organism>
<gene>
    <name evidence="5" type="ORF">DT076_07295</name>
</gene>
<evidence type="ECO:0000259" key="4">
    <source>
        <dbReference type="PROSITE" id="PS50949"/>
    </source>
</evidence>
<evidence type="ECO:0000256" key="1">
    <source>
        <dbReference type="ARBA" id="ARBA00023015"/>
    </source>
</evidence>
<dbReference type="AlphaFoldDB" id="A0A367YY31"/>
<evidence type="ECO:0000313" key="5">
    <source>
        <dbReference type="EMBL" id="RCK70439.1"/>
    </source>
</evidence>
<dbReference type="PANTHER" id="PTHR43537">
    <property type="entry name" value="TRANSCRIPTIONAL REGULATOR, GNTR FAMILY"/>
    <property type="match status" value="1"/>
</dbReference>
<reference evidence="5 6" key="1">
    <citation type="submission" date="2018-07" db="EMBL/GenBank/DDBJ databases">
        <title>Desertimonas flava gen. nov. sp. nov.</title>
        <authorList>
            <person name="Liu S."/>
        </authorList>
    </citation>
    <scope>NUCLEOTIDE SEQUENCE [LARGE SCALE GENOMIC DNA]</scope>
    <source>
        <strain evidence="5 6">16Sb5-5</strain>
    </source>
</reference>
<sequence>MTMPSHPAPRRGVERRGLRDHVYELILELLLSGEVEPGARLAIDTIARQLDVSPTPVREALVHLERTGLVTREALKGYRVAPPLGSEELAELFEARLVLETAAARLATPAGPDLVAQLGEAQQRHREAGERVVEALDAGRVDLALTTEYFAADTDFHAVVFRACGNRYLVGMSESLGAQLHRMRQSALRGVTDVHEAVAEHAAVADAFRGLGELTPEQAMERHIVGVRTRSLAQARRG</sequence>
<keyword evidence="6" id="KW-1185">Reference proteome</keyword>
<dbReference type="Pfam" id="PF07729">
    <property type="entry name" value="FCD"/>
    <property type="match status" value="1"/>
</dbReference>
<dbReference type="PROSITE" id="PS50949">
    <property type="entry name" value="HTH_GNTR"/>
    <property type="match status" value="1"/>
</dbReference>
<dbReference type="RefSeq" id="WP_114125982.1">
    <property type="nucleotide sequence ID" value="NZ_QOUI01000003.1"/>
</dbReference>
<dbReference type="GO" id="GO:0003700">
    <property type="term" value="F:DNA-binding transcription factor activity"/>
    <property type="evidence" value="ECO:0007669"/>
    <property type="project" value="InterPro"/>
</dbReference>
<dbReference type="Proteomes" id="UP000252770">
    <property type="component" value="Unassembled WGS sequence"/>
</dbReference>